<dbReference type="Proteomes" id="UP000011666">
    <property type="component" value="Unassembled WGS sequence"/>
</dbReference>
<protein>
    <submittedName>
        <fullName evidence="2">Uncharacterized protein</fullName>
    </submittedName>
</protein>
<evidence type="ECO:0000313" key="3">
    <source>
        <dbReference type="Proteomes" id="UP000011666"/>
    </source>
</evidence>
<dbReference type="RefSeq" id="WP_007622854.1">
    <property type="nucleotide sequence ID" value="NZ_BANX01000026.1"/>
</dbReference>
<feature type="transmembrane region" description="Helical" evidence="1">
    <location>
        <begin position="18"/>
        <end position="38"/>
    </location>
</feature>
<keyword evidence="1" id="KW-0472">Membrane</keyword>
<dbReference type="EMBL" id="BANX01000026">
    <property type="protein sequence ID" value="GAC69608.1"/>
    <property type="molecule type" value="Genomic_DNA"/>
</dbReference>
<keyword evidence="3" id="KW-1185">Reference proteome</keyword>
<proteinExistence type="predicted"/>
<keyword evidence="1" id="KW-0812">Transmembrane</keyword>
<keyword evidence="1" id="KW-1133">Transmembrane helix</keyword>
<feature type="transmembrane region" description="Helical" evidence="1">
    <location>
        <begin position="114"/>
        <end position="135"/>
    </location>
</feature>
<gene>
    <name evidence="2" type="ORF">GS4_26_00560</name>
</gene>
<dbReference type="OrthoDB" id="4383478at2"/>
<organism evidence="2 3">
    <name type="scientific">Gordonia soli NBRC 108243</name>
    <dbReference type="NCBI Taxonomy" id="1223545"/>
    <lineage>
        <taxon>Bacteria</taxon>
        <taxon>Bacillati</taxon>
        <taxon>Actinomycetota</taxon>
        <taxon>Actinomycetes</taxon>
        <taxon>Mycobacteriales</taxon>
        <taxon>Gordoniaceae</taxon>
        <taxon>Gordonia</taxon>
    </lineage>
</organism>
<comment type="caution">
    <text evidence="2">The sequence shown here is derived from an EMBL/GenBank/DDBJ whole genome shotgun (WGS) entry which is preliminary data.</text>
</comment>
<evidence type="ECO:0000256" key="1">
    <source>
        <dbReference type="SAM" id="Phobius"/>
    </source>
</evidence>
<evidence type="ECO:0000313" key="2">
    <source>
        <dbReference type="EMBL" id="GAC69608.1"/>
    </source>
</evidence>
<dbReference type="AlphaFoldDB" id="M0QM01"/>
<name>M0QM01_9ACTN</name>
<reference evidence="2 3" key="1">
    <citation type="submission" date="2013-01" db="EMBL/GenBank/DDBJ databases">
        <title>Whole genome shotgun sequence of Gordonia soli NBRC 108243.</title>
        <authorList>
            <person name="Isaki-Nakamura S."/>
            <person name="Hosoyama A."/>
            <person name="Tsuchikane K."/>
            <person name="Ando Y."/>
            <person name="Baba S."/>
            <person name="Ohji S."/>
            <person name="Hamada M."/>
            <person name="Tamura T."/>
            <person name="Yamazoe A."/>
            <person name="Yamazaki S."/>
            <person name="Fujita N."/>
        </authorList>
    </citation>
    <scope>NUCLEOTIDE SEQUENCE [LARGE SCALE GENOMIC DNA]</scope>
    <source>
        <strain evidence="2 3">NBRC 108243</strain>
    </source>
</reference>
<feature type="transmembrane region" description="Helical" evidence="1">
    <location>
        <begin position="50"/>
        <end position="72"/>
    </location>
</feature>
<sequence length="220" mass="24125">MTLVNPSRRWWNRPRFRALLPWVSWGVSAVLWLIVGWSLTDGVGVDSSPWVVPVVSTFALGLMLGGTFLVAFGGSDDAVDLRSALVPTTSMFVALGVAEIVHAMVVGVRPRTESIVFVCIGGVSTAAVFALHHFWSARRRSMAIVARNGVPTSGRVTRVSGFWIDYRPVTRATVQFTGADGRTRWTTQTIEGSVAVGDRVDVRYQPMEGRRRVPAVVTRR</sequence>
<accession>M0QM01</accession>
<feature type="transmembrane region" description="Helical" evidence="1">
    <location>
        <begin position="84"/>
        <end position="108"/>
    </location>
</feature>